<dbReference type="EMBL" id="JAPMOS010000027">
    <property type="protein sequence ID" value="KAJ4458583.1"/>
    <property type="molecule type" value="Genomic_DNA"/>
</dbReference>
<dbReference type="Gene3D" id="3.40.50.720">
    <property type="entry name" value="NAD(P)-binding Rossmann-like Domain"/>
    <property type="match status" value="2"/>
</dbReference>
<dbReference type="PANTHER" id="PTHR43238">
    <property type="entry name" value="GDP-L-FUCOSE SYNTHASE"/>
    <property type="match status" value="1"/>
</dbReference>
<evidence type="ECO:0000259" key="1">
    <source>
        <dbReference type="Pfam" id="PF01370"/>
    </source>
</evidence>
<proteinExistence type="predicted"/>
<reference evidence="2" key="1">
    <citation type="journal article" date="2022" name="bioRxiv">
        <title>Genomics of Preaxostyla Flagellates Illuminates Evolutionary Transitions and the Path Towards Mitochondrial Loss.</title>
        <authorList>
            <person name="Novak L.V.F."/>
            <person name="Treitli S.C."/>
            <person name="Pyrih J."/>
            <person name="Halakuc P."/>
            <person name="Pipaliya S.V."/>
            <person name="Vacek V."/>
            <person name="Brzon O."/>
            <person name="Soukal P."/>
            <person name="Eme L."/>
            <person name="Dacks J.B."/>
            <person name="Karnkowska A."/>
            <person name="Elias M."/>
            <person name="Hampl V."/>
        </authorList>
    </citation>
    <scope>NUCLEOTIDE SEQUENCE</scope>
    <source>
        <strain evidence="2">RCP-MX</strain>
    </source>
</reference>
<dbReference type="InterPro" id="IPR036291">
    <property type="entry name" value="NAD(P)-bd_dom_sf"/>
</dbReference>
<sequence length="318" mass="36371">MKLEEQVLIHNPVFANLFLQGPVLVLGSGGLIGRALTEWLHLRNFTVLEVKGRAHIDLRIPHSLDQFNSSNVQYVFFLAAEVGGARFLENPHRQLDIIENNLRIYQNVFPWLESRGIPFLFTSSYMQHMGNSYGVIKRLGETWIKELSSSVRNASLPDQLSRPTLASRTGGRVARFYNVYDVETRGGERRHVINDWVDGCHRSGRVVSRSDGTEIRQFLHASDAAQALGLMMLLHKHLEPVTDVASGRWVTLRQLADEMQQVLPDSCTFHFDQGVLAPARERLDPRQDSLLYHYFRPSVTLRDGLRRIAQDEYARKTR</sequence>
<evidence type="ECO:0000313" key="3">
    <source>
        <dbReference type="Proteomes" id="UP001141327"/>
    </source>
</evidence>
<evidence type="ECO:0000313" key="2">
    <source>
        <dbReference type="EMBL" id="KAJ4458583.1"/>
    </source>
</evidence>
<gene>
    <name evidence="2" type="ORF">PAPYR_5548</name>
</gene>
<organism evidence="2 3">
    <name type="scientific">Paratrimastix pyriformis</name>
    <dbReference type="NCBI Taxonomy" id="342808"/>
    <lineage>
        <taxon>Eukaryota</taxon>
        <taxon>Metamonada</taxon>
        <taxon>Preaxostyla</taxon>
        <taxon>Paratrimastigidae</taxon>
        <taxon>Paratrimastix</taxon>
    </lineage>
</organism>
<keyword evidence="3" id="KW-1185">Reference proteome</keyword>
<dbReference type="Pfam" id="PF01370">
    <property type="entry name" value="Epimerase"/>
    <property type="match status" value="1"/>
</dbReference>
<dbReference type="InterPro" id="IPR001509">
    <property type="entry name" value="Epimerase_deHydtase"/>
</dbReference>
<feature type="domain" description="NAD-dependent epimerase/dehydratase" evidence="1">
    <location>
        <begin position="23"/>
        <end position="233"/>
    </location>
</feature>
<name>A0ABQ8UK29_9EUKA</name>
<dbReference type="Proteomes" id="UP001141327">
    <property type="component" value="Unassembled WGS sequence"/>
</dbReference>
<protein>
    <submittedName>
        <fullName evidence="2">NAD-dependent epimerase/dehydratase</fullName>
    </submittedName>
</protein>
<comment type="caution">
    <text evidence="2">The sequence shown here is derived from an EMBL/GenBank/DDBJ whole genome shotgun (WGS) entry which is preliminary data.</text>
</comment>
<dbReference type="SUPFAM" id="SSF51735">
    <property type="entry name" value="NAD(P)-binding Rossmann-fold domains"/>
    <property type="match status" value="1"/>
</dbReference>
<dbReference type="PANTHER" id="PTHR43238:SF1">
    <property type="entry name" value="GDP-L-FUCOSE SYNTHASE"/>
    <property type="match status" value="1"/>
</dbReference>
<accession>A0ABQ8UK29</accession>